<dbReference type="Gramene" id="ONI21288">
    <property type="protein sequence ID" value="ONI21288"/>
    <property type="gene ID" value="PRUPE_2G057900"/>
</dbReference>
<keyword evidence="2" id="KW-1185">Reference proteome</keyword>
<accession>A0A251QBW9</accession>
<sequence>MCAHMRGTVGPCRRANLDAKEVGRGIGRPEVQAVSARPALKCRPSRIFFRL</sequence>
<evidence type="ECO:0000313" key="2">
    <source>
        <dbReference type="Proteomes" id="UP000006882"/>
    </source>
</evidence>
<evidence type="ECO:0000313" key="1">
    <source>
        <dbReference type="EMBL" id="ONI21288.1"/>
    </source>
</evidence>
<dbReference type="Proteomes" id="UP000006882">
    <property type="component" value="Chromosome G2"/>
</dbReference>
<gene>
    <name evidence="1" type="ORF">PRUPE_2G057900</name>
</gene>
<reference evidence="1 2" key="1">
    <citation type="journal article" date="2013" name="Nat. Genet.">
        <title>The high-quality draft genome of peach (Prunus persica) identifies unique patterns of genetic diversity, domestication and genome evolution.</title>
        <authorList>
            <consortium name="International Peach Genome Initiative"/>
            <person name="Verde I."/>
            <person name="Abbott A.G."/>
            <person name="Scalabrin S."/>
            <person name="Jung S."/>
            <person name="Shu S."/>
            <person name="Marroni F."/>
            <person name="Zhebentyayeva T."/>
            <person name="Dettori M.T."/>
            <person name="Grimwood J."/>
            <person name="Cattonaro F."/>
            <person name="Zuccolo A."/>
            <person name="Rossini L."/>
            <person name="Jenkins J."/>
            <person name="Vendramin E."/>
            <person name="Meisel L.A."/>
            <person name="Decroocq V."/>
            <person name="Sosinski B."/>
            <person name="Prochnik S."/>
            <person name="Mitros T."/>
            <person name="Policriti A."/>
            <person name="Cipriani G."/>
            <person name="Dondini L."/>
            <person name="Ficklin S."/>
            <person name="Goodstein D.M."/>
            <person name="Xuan P."/>
            <person name="Del Fabbro C."/>
            <person name="Aramini V."/>
            <person name="Copetti D."/>
            <person name="Gonzalez S."/>
            <person name="Horner D.S."/>
            <person name="Falchi R."/>
            <person name="Lucas S."/>
            <person name="Mica E."/>
            <person name="Maldonado J."/>
            <person name="Lazzari B."/>
            <person name="Bielenberg D."/>
            <person name="Pirona R."/>
            <person name="Miculan M."/>
            <person name="Barakat A."/>
            <person name="Testolin R."/>
            <person name="Stella A."/>
            <person name="Tartarini S."/>
            <person name="Tonutti P."/>
            <person name="Arus P."/>
            <person name="Orellana A."/>
            <person name="Wells C."/>
            <person name="Main D."/>
            <person name="Vizzotto G."/>
            <person name="Silva H."/>
            <person name="Salamini F."/>
            <person name="Schmutz J."/>
            <person name="Morgante M."/>
            <person name="Rokhsar D.S."/>
        </authorList>
    </citation>
    <scope>NUCLEOTIDE SEQUENCE [LARGE SCALE GENOMIC DNA]</scope>
    <source>
        <strain evidence="2">cv. Nemared</strain>
    </source>
</reference>
<organism evidence="1 2">
    <name type="scientific">Prunus persica</name>
    <name type="common">Peach</name>
    <name type="synonym">Amygdalus persica</name>
    <dbReference type="NCBI Taxonomy" id="3760"/>
    <lineage>
        <taxon>Eukaryota</taxon>
        <taxon>Viridiplantae</taxon>
        <taxon>Streptophyta</taxon>
        <taxon>Embryophyta</taxon>
        <taxon>Tracheophyta</taxon>
        <taxon>Spermatophyta</taxon>
        <taxon>Magnoliopsida</taxon>
        <taxon>eudicotyledons</taxon>
        <taxon>Gunneridae</taxon>
        <taxon>Pentapetalae</taxon>
        <taxon>rosids</taxon>
        <taxon>fabids</taxon>
        <taxon>Rosales</taxon>
        <taxon>Rosaceae</taxon>
        <taxon>Amygdaloideae</taxon>
        <taxon>Amygdaleae</taxon>
        <taxon>Prunus</taxon>
    </lineage>
</organism>
<dbReference type="AlphaFoldDB" id="A0A251QBW9"/>
<proteinExistence type="predicted"/>
<dbReference type="EMBL" id="CM007652">
    <property type="protein sequence ID" value="ONI21288.1"/>
    <property type="molecule type" value="Genomic_DNA"/>
</dbReference>
<name>A0A251QBW9_PRUPE</name>
<protein>
    <submittedName>
        <fullName evidence="1">Uncharacterized protein</fullName>
    </submittedName>
</protein>